<dbReference type="EMBL" id="MNCJ02000324">
    <property type="protein sequence ID" value="KAF5792193.1"/>
    <property type="molecule type" value="Genomic_DNA"/>
</dbReference>
<sequence>MQVQSSSKVSKKSSKRFLFDKRYGYVYDDWIEPSEVALAYGRGMFCIVPLGKALFTMVSESVNLAARRTIEVLERPDQLSSRSLQKVDDLNNQLHQVMFSMKNMQSNHFKVNQVSYQRP</sequence>
<dbReference type="OrthoDB" id="1891930at2759"/>
<reference evidence="1 3" key="1">
    <citation type="journal article" date="2017" name="Nature">
        <title>The sunflower genome provides insights into oil metabolism, flowering and Asterid evolution.</title>
        <authorList>
            <person name="Badouin H."/>
            <person name="Gouzy J."/>
            <person name="Grassa C.J."/>
            <person name="Murat F."/>
            <person name="Staton S.E."/>
            <person name="Cottret L."/>
            <person name="Lelandais-Briere C."/>
            <person name="Owens G.L."/>
            <person name="Carrere S."/>
            <person name="Mayjonade B."/>
            <person name="Legrand L."/>
            <person name="Gill N."/>
            <person name="Kane N.C."/>
            <person name="Bowers J.E."/>
            <person name="Hubner S."/>
            <person name="Bellec A."/>
            <person name="Berard A."/>
            <person name="Berges H."/>
            <person name="Blanchet N."/>
            <person name="Boniface M.C."/>
            <person name="Brunel D."/>
            <person name="Catrice O."/>
            <person name="Chaidir N."/>
            <person name="Claudel C."/>
            <person name="Donnadieu C."/>
            <person name="Faraut T."/>
            <person name="Fievet G."/>
            <person name="Helmstetter N."/>
            <person name="King M."/>
            <person name="Knapp S.J."/>
            <person name="Lai Z."/>
            <person name="Le Paslier M.C."/>
            <person name="Lippi Y."/>
            <person name="Lorenzon L."/>
            <person name="Mandel J.R."/>
            <person name="Marage G."/>
            <person name="Marchand G."/>
            <person name="Marquand E."/>
            <person name="Bret-Mestries E."/>
            <person name="Morien E."/>
            <person name="Nambeesan S."/>
            <person name="Nguyen T."/>
            <person name="Pegot-Espagnet P."/>
            <person name="Pouilly N."/>
            <person name="Raftis F."/>
            <person name="Sallet E."/>
            <person name="Schiex T."/>
            <person name="Thomas J."/>
            <person name="Vandecasteele C."/>
            <person name="Vares D."/>
            <person name="Vear F."/>
            <person name="Vautrin S."/>
            <person name="Crespi M."/>
            <person name="Mangin B."/>
            <person name="Burke J.M."/>
            <person name="Salse J."/>
            <person name="Munos S."/>
            <person name="Vincourt P."/>
            <person name="Rieseberg L.H."/>
            <person name="Langlade N.B."/>
        </authorList>
    </citation>
    <scope>NUCLEOTIDE SEQUENCE [LARGE SCALE GENOMIC DNA]</scope>
    <source>
        <strain evidence="3">cv. SF193</strain>
        <tissue evidence="1">Leaves</tissue>
    </source>
</reference>
<evidence type="ECO:0000313" key="3">
    <source>
        <dbReference type="Proteomes" id="UP000215914"/>
    </source>
</evidence>
<accession>A0A251TY49</accession>
<dbReference type="PANTHER" id="PTHR48204">
    <property type="entry name" value="OS07G0265100 PROTEIN"/>
    <property type="match status" value="1"/>
</dbReference>
<evidence type="ECO:0000313" key="1">
    <source>
        <dbReference type="EMBL" id="KAF5792193.1"/>
    </source>
</evidence>
<gene>
    <name evidence="2" type="ORF">HannXRQ_Chr09g0267041</name>
    <name evidence="1" type="ORF">HanXRQr2_Chr09g0403311</name>
</gene>
<reference evidence="1" key="3">
    <citation type="submission" date="2020-06" db="EMBL/GenBank/DDBJ databases">
        <title>Helianthus annuus Genome sequencing and assembly Release 2.</title>
        <authorList>
            <person name="Gouzy J."/>
            <person name="Langlade N."/>
            <person name="Munos S."/>
        </authorList>
    </citation>
    <scope>NUCLEOTIDE SEQUENCE</scope>
    <source>
        <tissue evidence="1">Leaves</tissue>
    </source>
</reference>
<dbReference type="FunCoup" id="A0A251TY49">
    <property type="interactions" value="3"/>
</dbReference>
<reference evidence="2" key="2">
    <citation type="submission" date="2017-02" db="EMBL/GenBank/DDBJ databases">
        <title>Sunflower complete genome.</title>
        <authorList>
            <person name="Langlade N."/>
            <person name="Munos S."/>
        </authorList>
    </citation>
    <scope>NUCLEOTIDE SEQUENCE [LARGE SCALE GENOMIC DNA]</scope>
    <source>
        <tissue evidence="2">Leaves</tissue>
    </source>
</reference>
<dbReference type="EMBL" id="CM007898">
    <property type="protein sequence ID" value="OTG16040.1"/>
    <property type="molecule type" value="Genomic_DNA"/>
</dbReference>
<dbReference type="AlphaFoldDB" id="A0A251TY49"/>
<proteinExistence type="predicted"/>
<protein>
    <submittedName>
        <fullName evidence="2">Uncharacterized protein</fullName>
    </submittedName>
</protein>
<dbReference type="Proteomes" id="UP000215914">
    <property type="component" value="Chromosome 9"/>
</dbReference>
<dbReference type="STRING" id="4232.A0A251TY49"/>
<name>A0A251TY49_HELAN</name>
<dbReference type="PANTHER" id="PTHR48204:SF1">
    <property type="entry name" value="OS07G0265100 PROTEIN"/>
    <property type="match status" value="1"/>
</dbReference>
<dbReference type="InParanoid" id="A0A251TY49"/>
<dbReference type="OMA" id="YRMNSSM"/>
<organism evidence="2 3">
    <name type="scientific">Helianthus annuus</name>
    <name type="common">Common sunflower</name>
    <dbReference type="NCBI Taxonomy" id="4232"/>
    <lineage>
        <taxon>Eukaryota</taxon>
        <taxon>Viridiplantae</taxon>
        <taxon>Streptophyta</taxon>
        <taxon>Embryophyta</taxon>
        <taxon>Tracheophyta</taxon>
        <taxon>Spermatophyta</taxon>
        <taxon>Magnoliopsida</taxon>
        <taxon>eudicotyledons</taxon>
        <taxon>Gunneridae</taxon>
        <taxon>Pentapetalae</taxon>
        <taxon>asterids</taxon>
        <taxon>campanulids</taxon>
        <taxon>Asterales</taxon>
        <taxon>Asteraceae</taxon>
        <taxon>Asteroideae</taxon>
        <taxon>Heliantheae alliance</taxon>
        <taxon>Heliantheae</taxon>
        <taxon>Helianthus</taxon>
    </lineage>
</organism>
<dbReference type="Gramene" id="mRNA:HanXRQr2_Chr09g0403311">
    <property type="protein sequence ID" value="mRNA:HanXRQr2_Chr09g0403311"/>
    <property type="gene ID" value="HanXRQr2_Chr09g0403311"/>
</dbReference>
<evidence type="ECO:0000313" key="2">
    <source>
        <dbReference type="EMBL" id="OTG16040.1"/>
    </source>
</evidence>
<keyword evidence="3" id="KW-1185">Reference proteome</keyword>